<feature type="transmembrane region" description="Helical" evidence="1">
    <location>
        <begin position="60"/>
        <end position="82"/>
    </location>
</feature>
<name>A0A1E8EVU8_9CLOT</name>
<dbReference type="RefSeq" id="WP_242866471.1">
    <property type="nucleotide sequence ID" value="NZ_LZFO01000048.1"/>
</dbReference>
<evidence type="ECO:0000313" key="3">
    <source>
        <dbReference type="Proteomes" id="UP000175744"/>
    </source>
</evidence>
<dbReference type="Pfam" id="PF04474">
    <property type="entry name" value="DUF554"/>
    <property type="match status" value="1"/>
</dbReference>
<keyword evidence="3" id="KW-1185">Reference proteome</keyword>
<dbReference type="InterPro" id="IPR007563">
    <property type="entry name" value="DUF554"/>
</dbReference>
<sequence length="234" mass="24706">MFQSMFGNIVNAFAIIVGSLIGIFIKKEIPENIKDTIMNGLALCSFLVGVLGITKASNVMLIIFSIVIGAVIGEVIGIENFLDRFGKSIENKFKSKGSNIAQAFVASTLITCVGSMAIVGALESGLTGNHTTLFTKALLDFVTTIIFSSSLGIGVIFSSISVIVYQGTITLFASLLKVLLVPNIINDITAVGSLIIIGLSLNILKATNIKVANLLPAVLVPVIYQSILSIIIKL</sequence>
<evidence type="ECO:0000313" key="2">
    <source>
        <dbReference type="EMBL" id="OFI01360.1"/>
    </source>
</evidence>
<dbReference type="PANTHER" id="PTHR36111">
    <property type="entry name" value="INNER MEMBRANE PROTEIN-RELATED"/>
    <property type="match status" value="1"/>
</dbReference>
<accession>A0A1E8EVU8</accession>
<feature type="transmembrane region" description="Helical" evidence="1">
    <location>
        <begin position="37"/>
        <end position="54"/>
    </location>
</feature>
<keyword evidence="1" id="KW-0472">Membrane</keyword>
<dbReference type="PANTHER" id="PTHR36111:SF2">
    <property type="entry name" value="INNER MEMBRANE PROTEIN"/>
    <property type="match status" value="1"/>
</dbReference>
<feature type="transmembrane region" description="Helical" evidence="1">
    <location>
        <begin position="178"/>
        <end position="199"/>
    </location>
</feature>
<organism evidence="2 3">
    <name type="scientific">Clostridium acetireducens DSM 10703</name>
    <dbReference type="NCBI Taxonomy" id="1121290"/>
    <lineage>
        <taxon>Bacteria</taxon>
        <taxon>Bacillati</taxon>
        <taxon>Bacillota</taxon>
        <taxon>Clostridia</taxon>
        <taxon>Eubacteriales</taxon>
        <taxon>Clostridiaceae</taxon>
        <taxon>Clostridium</taxon>
    </lineage>
</organism>
<reference evidence="2 3" key="1">
    <citation type="submission" date="2016-06" db="EMBL/GenBank/DDBJ databases">
        <title>Genome sequence of Clostridium acetireducens DSM 10703.</title>
        <authorList>
            <person name="Poehlein A."/>
            <person name="Fluechter S."/>
            <person name="Duerre P."/>
            <person name="Daniel R."/>
        </authorList>
    </citation>
    <scope>NUCLEOTIDE SEQUENCE [LARGE SCALE GENOMIC DNA]</scope>
    <source>
        <strain evidence="2 3">DSM 10703</strain>
    </source>
</reference>
<feature type="transmembrane region" description="Helical" evidence="1">
    <location>
        <begin position="6"/>
        <end position="25"/>
    </location>
</feature>
<comment type="caution">
    <text evidence="2">The sequence shown here is derived from an EMBL/GenBank/DDBJ whole genome shotgun (WGS) entry which is preliminary data.</text>
</comment>
<dbReference type="AlphaFoldDB" id="A0A1E8EVU8"/>
<feature type="transmembrane region" description="Helical" evidence="1">
    <location>
        <begin position="142"/>
        <end position="166"/>
    </location>
</feature>
<dbReference type="EMBL" id="LZFO01000048">
    <property type="protein sequence ID" value="OFI01360.1"/>
    <property type="molecule type" value="Genomic_DNA"/>
</dbReference>
<dbReference type="PATRIC" id="fig|1121290.3.peg.2198"/>
<dbReference type="STRING" id="1121290.CLAOCE_21830"/>
<proteinExistence type="predicted"/>
<keyword evidence="1" id="KW-0812">Transmembrane</keyword>
<protein>
    <submittedName>
        <fullName evidence="2">Putative membrane protein YdfK</fullName>
    </submittedName>
</protein>
<feature type="transmembrane region" description="Helical" evidence="1">
    <location>
        <begin position="211"/>
        <end position="232"/>
    </location>
</feature>
<feature type="transmembrane region" description="Helical" evidence="1">
    <location>
        <begin position="103"/>
        <end position="122"/>
    </location>
</feature>
<dbReference type="Proteomes" id="UP000175744">
    <property type="component" value="Unassembled WGS sequence"/>
</dbReference>
<evidence type="ECO:0000256" key="1">
    <source>
        <dbReference type="SAM" id="Phobius"/>
    </source>
</evidence>
<keyword evidence="1" id="KW-1133">Transmembrane helix</keyword>
<gene>
    <name evidence="2" type="primary">ydfK</name>
    <name evidence="2" type="ORF">CLOACE_21830</name>
</gene>